<dbReference type="PROSITE" id="PS00609">
    <property type="entry name" value="GLYCOSYL_HYDROL_F32"/>
    <property type="match status" value="1"/>
</dbReference>
<dbReference type="InterPro" id="IPR023296">
    <property type="entry name" value="Glyco_hydro_beta-prop_sf"/>
</dbReference>
<comment type="similarity">
    <text evidence="1 4">Belongs to the glycosyl hydrolase 32 family.</text>
</comment>
<evidence type="ECO:0000313" key="8">
    <source>
        <dbReference type="EMBL" id="EGA65142.1"/>
    </source>
</evidence>
<evidence type="ECO:0000259" key="7">
    <source>
        <dbReference type="Pfam" id="PF08244"/>
    </source>
</evidence>
<dbReference type="SMART" id="SM00640">
    <property type="entry name" value="Glyco_32"/>
    <property type="match status" value="1"/>
</dbReference>
<evidence type="ECO:0000256" key="4">
    <source>
        <dbReference type="RuleBase" id="RU362110"/>
    </source>
</evidence>
<evidence type="ECO:0000256" key="2">
    <source>
        <dbReference type="ARBA" id="ARBA00022801"/>
    </source>
</evidence>
<evidence type="ECO:0000313" key="9">
    <source>
        <dbReference type="Proteomes" id="UP000004371"/>
    </source>
</evidence>
<dbReference type="Gene3D" id="2.115.10.20">
    <property type="entry name" value="Glycosyl hydrolase domain, family 43"/>
    <property type="match status" value="1"/>
</dbReference>
<comment type="function">
    <text evidence="5">Enables the bacterium to metabolize sucrose as a sole carbon source.</text>
</comment>
<dbReference type="InterPro" id="IPR013189">
    <property type="entry name" value="Glyco_hydro_32_C"/>
</dbReference>
<comment type="pathway">
    <text evidence="5">Glycan biosynthesis; sucrose metabolism.</text>
</comment>
<comment type="caution">
    <text evidence="8">The sequence shown here is derived from an EMBL/GenBank/DDBJ whole genome shotgun (WGS) entry which is preliminary data.</text>
</comment>
<keyword evidence="2 4" id="KW-0378">Hydrolase</keyword>
<protein>
    <recommendedName>
        <fullName evidence="4">Sucrose-6-phosphate hydrolase</fullName>
        <ecNumber evidence="4">3.2.1.26</ecNumber>
    </recommendedName>
    <alternativeName>
        <fullName evidence="5">Invertase</fullName>
    </alternativeName>
</protein>
<dbReference type="NCBIfam" id="TIGR01322">
    <property type="entry name" value="scrB_fam"/>
    <property type="match status" value="1"/>
</dbReference>
<sequence length="544" mass="61704">MSVEHYLSICGGKSNVTRILIPEDKLIFAVKDVSLVSDGDYPYEVIEVLGEEQLVFQRPKSIGHEELLEIGRVIADNQQTQFASSTTPVDCCHRPQWHISPPQGLLNDPNGFIYHNGEYHLFYQWYPYACQHKDKHWVHLTSQDLINWSWQSVPLTPSDWFDSHGVFSGHALSHNEQLMLFYTGNTRIGSQRDRHTTQCVAVSEDGRNFTKLGPVIDSLPPGVTEHIRDPKIIRHNEQWLMLLGAQTTDLKGRLAVYRSDDLKKWQFDGLYGDEFGDFGYMWECPDMFTLADQTYAVLGPQGLESFSSYNTIPHHNGIAKASWNSEQGLELSEFCHLDYGFDFYAPQTMLTPDGRRVLCGWMGLPDEVDQPTAESGWLHQLTAMRELRVQDGKLIQWPVAELYHLAQTQISLQLSNDRYDLETKSYDLSIELEWGSTLNLFEGSEQKLILSADTQSQSLIMDRSNTLNRAQDTIRQLPLDSETIKLRILADTSSVEVFVNHGEAVMTSRVFTASDATGISLLGATAEATIRRLKPSSAPFNPQR</sequence>
<dbReference type="Gene3D" id="2.60.120.560">
    <property type="entry name" value="Exo-inulinase, domain 1"/>
    <property type="match status" value="1"/>
</dbReference>
<evidence type="ECO:0000256" key="1">
    <source>
        <dbReference type="ARBA" id="ARBA00009902"/>
    </source>
</evidence>
<dbReference type="GO" id="GO:0005737">
    <property type="term" value="C:cytoplasm"/>
    <property type="evidence" value="ECO:0007669"/>
    <property type="project" value="UniProtKB-SubCell"/>
</dbReference>
<evidence type="ECO:0000259" key="6">
    <source>
        <dbReference type="Pfam" id="PF00251"/>
    </source>
</evidence>
<dbReference type="InterPro" id="IPR001362">
    <property type="entry name" value="Glyco_hydro_32"/>
</dbReference>
<organism evidence="8 9">
    <name type="scientific">Vibrio brasiliensis LMG 20546</name>
    <dbReference type="NCBI Taxonomy" id="945543"/>
    <lineage>
        <taxon>Bacteria</taxon>
        <taxon>Pseudomonadati</taxon>
        <taxon>Pseudomonadota</taxon>
        <taxon>Gammaproteobacteria</taxon>
        <taxon>Vibrionales</taxon>
        <taxon>Vibrionaceae</taxon>
        <taxon>Vibrio</taxon>
        <taxon>Vibrio oreintalis group</taxon>
    </lineage>
</organism>
<dbReference type="InterPro" id="IPR018053">
    <property type="entry name" value="Glyco_hydro_32_AS"/>
</dbReference>
<dbReference type="UniPathway" id="UPA00238"/>
<accession>E8LVZ0</accession>
<name>E8LVZ0_9VIBR</name>
<keyword evidence="5" id="KW-0963">Cytoplasm</keyword>
<comment type="catalytic activity">
    <reaction evidence="4">
        <text>Hydrolysis of terminal non-reducing beta-D-fructofuranoside residues in beta-D-fructofuranosides.</text>
        <dbReference type="EC" id="3.2.1.26"/>
    </reaction>
</comment>
<reference evidence="8 9" key="1">
    <citation type="journal article" date="2012" name="Int. J. Syst. Evol. Microbiol.">
        <title>Vibrio caribbeanicus sp. nov., isolated from the marine sponge Scleritoderma cyanea.</title>
        <authorList>
            <person name="Hoffmann M."/>
            <person name="Monday S.R."/>
            <person name="Allard M.W."/>
            <person name="Strain E.A."/>
            <person name="Whittaker P."/>
            <person name="Naum M."/>
            <person name="McCarthy P.J."/>
            <person name="Lopez J.V."/>
            <person name="Fischer M."/>
            <person name="Brown E.W."/>
        </authorList>
    </citation>
    <scope>NUCLEOTIDE SEQUENCE [LARGE SCALE GENOMIC DNA]</scope>
    <source>
        <strain evidence="8 9">LMG 20546</strain>
    </source>
</reference>
<dbReference type="PANTHER" id="PTHR43101">
    <property type="entry name" value="BETA-FRUCTOSIDASE"/>
    <property type="match status" value="1"/>
</dbReference>
<dbReference type="PANTHER" id="PTHR43101:SF1">
    <property type="entry name" value="BETA-FRUCTOSIDASE"/>
    <property type="match status" value="1"/>
</dbReference>
<dbReference type="EMBL" id="AEVS01000074">
    <property type="protein sequence ID" value="EGA65142.1"/>
    <property type="molecule type" value="Genomic_DNA"/>
</dbReference>
<proteinExistence type="inferred from homology"/>
<dbReference type="GO" id="GO:0004564">
    <property type="term" value="F:beta-fructofuranosidase activity"/>
    <property type="evidence" value="ECO:0007669"/>
    <property type="project" value="UniProtKB-EC"/>
</dbReference>
<dbReference type="AlphaFoldDB" id="E8LVZ0"/>
<dbReference type="Proteomes" id="UP000004371">
    <property type="component" value="Unassembled WGS sequence"/>
</dbReference>
<gene>
    <name evidence="8" type="ORF">VIBR0546_16596</name>
</gene>
<keyword evidence="5" id="KW-0119">Carbohydrate metabolism</keyword>
<dbReference type="SUPFAM" id="SSF49899">
    <property type="entry name" value="Concanavalin A-like lectins/glucanases"/>
    <property type="match status" value="1"/>
</dbReference>
<dbReference type="SUPFAM" id="SSF75005">
    <property type="entry name" value="Arabinanase/levansucrase/invertase"/>
    <property type="match status" value="1"/>
</dbReference>
<keyword evidence="9" id="KW-1185">Reference proteome</keyword>
<evidence type="ECO:0000256" key="3">
    <source>
        <dbReference type="ARBA" id="ARBA00023295"/>
    </source>
</evidence>
<dbReference type="GO" id="GO:0005985">
    <property type="term" value="P:sucrose metabolic process"/>
    <property type="evidence" value="ECO:0007669"/>
    <property type="project" value="UniProtKB-UniPathway"/>
</dbReference>
<comment type="subcellular location">
    <subcellularLocation>
        <location evidence="5">Cytoplasm</location>
    </subcellularLocation>
</comment>
<feature type="domain" description="Glycosyl hydrolase family 32 N-terminal" evidence="6">
    <location>
        <begin position="98"/>
        <end position="398"/>
    </location>
</feature>
<dbReference type="Pfam" id="PF08244">
    <property type="entry name" value="Glyco_hydro_32C"/>
    <property type="match status" value="1"/>
</dbReference>
<keyword evidence="3 4" id="KW-0326">Glycosidase</keyword>
<dbReference type="InterPro" id="IPR051214">
    <property type="entry name" value="GH32_Enzymes"/>
</dbReference>
<dbReference type="STRING" id="945543.VIBR0546_16596"/>
<dbReference type="CDD" id="cd18623">
    <property type="entry name" value="GH32_ScrB-like"/>
    <property type="match status" value="1"/>
</dbReference>
<dbReference type="InterPro" id="IPR013320">
    <property type="entry name" value="ConA-like_dom_sf"/>
</dbReference>
<dbReference type="EC" id="3.2.1.26" evidence="4"/>
<feature type="domain" description="Glycosyl hydrolase family 32 C-terminal" evidence="7">
    <location>
        <begin position="415"/>
        <end position="531"/>
    </location>
</feature>
<dbReference type="Pfam" id="PF00251">
    <property type="entry name" value="Glyco_hydro_32N"/>
    <property type="match status" value="1"/>
</dbReference>
<dbReference type="InterPro" id="IPR006232">
    <property type="entry name" value="Suc6P_hydrolase"/>
</dbReference>
<dbReference type="OrthoDB" id="9801455at2"/>
<evidence type="ECO:0000256" key="5">
    <source>
        <dbReference type="RuleBase" id="RU365015"/>
    </source>
</evidence>
<dbReference type="eggNOG" id="COG1621">
    <property type="taxonomic scope" value="Bacteria"/>
</dbReference>
<dbReference type="RefSeq" id="WP_006880013.1">
    <property type="nucleotide sequence ID" value="NZ_AEVS01000074.1"/>
</dbReference>
<dbReference type="InterPro" id="IPR013148">
    <property type="entry name" value="Glyco_hydro_32_N"/>
</dbReference>